<dbReference type="KEGG" id="hazt:108665396"/>
<dbReference type="Proteomes" id="UP000711488">
    <property type="component" value="Unassembled WGS sequence"/>
</dbReference>
<dbReference type="SUPFAM" id="SSF52087">
    <property type="entry name" value="CRAL/TRIO domain"/>
    <property type="match status" value="1"/>
</dbReference>
<dbReference type="InterPro" id="IPR009038">
    <property type="entry name" value="GOLD_dom"/>
</dbReference>
<keyword evidence="6" id="KW-1185">Reference proteome</keyword>
<dbReference type="Pfam" id="PF00650">
    <property type="entry name" value="CRAL_TRIO"/>
    <property type="match status" value="1"/>
</dbReference>
<dbReference type="InterPro" id="IPR011074">
    <property type="entry name" value="CRAL/TRIO_N_dom"/>
</dbReference>
<name>A0A6A0H0Y0_HYAAZ</name>
<dbReference type="GeneID" id="108665396"/>
<dbReference type="PROSITE" id="PS50904">
    <property type="entry name" value="PRELI_MSF1"/>
    <property type="match status" value="1"/>
</dbReference>
<dbReference type="PANTHER" id="PTHR23324:SF66">
    <property type="entry name" value="PROTEIN REAL-TIME"/>
    <property type="match status" value="1"/>
</dbReference>
<evidence type="ECO:0000259" key="3">
    <source>
        <dbReference type="PROSITE" id="PS50866"/>
    </source>
</evidence>
<gene>
    <name evidence="7" type="primary">LOC108665396</name>
    <name evidence="5" type="ORF">HAZT_HAZT007773</name>
</gene>
<dbReference type="CTD" id="33899"/>
<protein>
    <submittedName>
        <fullName evidence="7">SEC14-like protein 5</fullName>
    </submittedName>
</protein>
<dbReference type="InterPro" id="IPR036598">
    <property type="entry name" value="GOLD_dom_sf"/>
</dbReference>
<feature type="region of interest" description="Disordered" evidence="1">
    <location>
        <begin position="152"/>
        <end position="287"/>
    </location>
</feature>
<reference evidence="5" key="1">
    <citation type="submission" date="2014-08" db="EMBL/GenBank/DDBJ databases">
        <authorList>
            <person name="Murali S."/>
            <person name="Richards S."/>
            <person name="Bandaranaike D."/>
            <person name="Bellair M."/>
            <person name="Blankenburg K."/>
            <person name="Chao H."/>
            <person name="Dinh H."/>
            <person name="Doddapaneni H."/>
            <person name="Dugan-Rocha S."/>
            <person name="Elkadiri S."/>
            <person name="Gnanaolivu R."/>
            <person name="Hughes D."/>
            <person name="Lee S."/>
            <person name="Li M."/>
            <person name="Ming W."/>
            <person name="Munidasa M."/>
            <person name="Muniz J."/>
            <person name="Nguyen L."/>
            <person name="Osuji N."/>
            <person name="Pu L.-L."/>
            <person name="Puazo M."/>
            <person name="Skinner E."/>
            <person name="Qu C."/>
            <person name="Quiroz J."/>
            <person name="Raj R."/>
            <person name="Weissenberger G."/>
            <person name="Xin Y."/>
            <person name="Zou X."/>
            <person name="Han Y."/>
            <person name="Worley K."/>
            <person name="Muzny D."/>
            <person name="Gibbs R."/>
        </authorList>
    </citation>
    <scope>NUCLEOTIDE SEQUENCE</scope>
    <source>
        <strain evidence="5">HAZT.00-mixed</strain>
        <tissue evidence="5">Whole organism</tissue>
    </source>
</reference>
<dbReference type="EMBL" id="JQDR03009536">
    <property type="protein sequence ID" value="KAA0195571.1"/>
    <property type="molecule type" value="Genomic_DNA"/>
</dbReference>
<feature type="compositionally biased region" description="Basic and acidic residues" evidence="1">
    <location>
        <begin position="250"/>
        <end position="272"/>
    </location>
</feature>
<dbReference type="InterPro" id="IPR006797">
    <property type="entry name" value="PRELI/MSF1_dom"/>
</dbReference>
<dbReference type="OMA" id="AEWTCFD"/>
<dbReference type="Pfam" id="PF04707">
    <property type="entry name" value="PRELI"/>
    <property type="match status" value="1"/>
</dbReference>
<evidence type="ECO:0000313" key="7">
    <source>
        <dbReference type="RefSeq" id="XP_018007635.2"/>
    </source>
</evidence>
<dbReference type="RefSeq" id="XP_018007635.2">
    <property type="nucleotide sequence ID" value="XM_018152146.2"/>
</dbReference>
<dbReference type="OrthoDB" id="30289at2759"/>
<dbReference type="PROSITE" id="PS50191">
    <property type="entry name" value="CRAL_TRIO"/>
    <property type="match status" value="1"/>
</dbReference>
<feature type="domain" description="PRELI/MSF1" evidence="4">
    <location>
        <begin position="1"/>
        <end position="151"/>
    </location>
</feature>
<feature type="domain" description="GOLD" evidence="3">
    <location>
        <begin position="580"/>
        <end position="736"/>
    </location>
</feature>
<evidence type="ECO:0000256" key="1">
    <source>
        <dbReference type="SAM" id="MobiDB-lite"/>
    </source>
</evidence>
<dbReference type="Gene3D" id="2.60.120.680">
    <property type="entry name" value="GOLD domain"/>
    <property type="match status" value="1"/>
</dbReference>
<dbReference type="SMART" id="SM01100">
    <property type="entry name" value="CRAL_TRIO_N"/>
    <property type="match status" value="1"/>
</dbReference>
<evidence type="ECO:0000259" key="4">
    <source>
        <dbReference type="PROSITE" id="PS50904"/>
    </source>
</evidence>
<dbReference type="Gene3D" id="3.40.525.10">
    <property type="entry name" value="CRAL-TRIO lipid binding domain"/>
    <property type="match status" value="1"/>
</dbReference>
<feature type="compositionally biased region" description="Basic and acidic residues" evidence="1">
    <location>
        <begin position="218"/>
        <end position="229"/>
    </location>
</feature>
<feature type="compositionally biased region" description="Acidic residues" evidence="1">
    <location>
        <begin position="172"/>
        <end position="197"/>
    </location>
</feature>
<feature type="domain" description="CRAL-TRIO" evidence="2">
    <location>
        <begin position="375"/>
        <end position="551"/>
    </location>
</feature>
<dbReference type="GO" id="GO:0005737">
    <property type="term" value="C:cytoplasm"/>
    <property type="evidence" value="ECO:0007669"/>
    <property type="project" value="TreeGrafter"/>
</dbReference>
<dbReference type="InterPro" id="IPR036273">
    <property type="entry name" value="CRAL/TRIO_N_dom_sf"/>
</dbReference>
<evidence type="ECO:0000313" key="5">
    <source>
        <dbReference type="EMBL" id="KAA0195571.1"/>
    </source>
</evidence>
<proteinExistence type="predicted"/>
<dbReference type="InterPro" id="IPR001251">
    <property type="entry name" value="CRAL-TRIO_dom"/>
</dbReference>
<accession>A0A6A0H0Y0</accession>
<dbReference type="AlphaFoldDB" id="A0A6A0H0Y0"/>
<dbReference type="Proteomes" id="UP000694843">
    <property type="component" value="Unplaced"/>
</dbReference>
<dbReference type="PROSITE" id="PS50866">
    <property type="entry name" value="GOLD"/>
    <property type="match status" value="1"/>
</dbReference>
<evidence type="ECO:0000313" key="6">
    <source>
        <dbReference type="Proteomes" id="UP000694843"/>
    </source>
</evidence>
<feature type="region of interest" description="Disordered" evidence="1">
    <location>
        <begin position="755"/>
        <end position="774"/>
    </location>
</feature>
<organism evidence="5">
    <name type="scientific">Hyalella azteca</name>
    <name type="common">Amphipod</name>
    <dbReference type="NCBI Taxonomy" id="294128"/>
    <lineage>
        <taxon>Eukaryota</taxon>
        <taxon>Metazoa</taxon>
        <taxon>Ecdysozoa</taxon>
        <taxon>Arthropoda</taxon>
        <taxon>Crustacea</taxon>
        <taxon>Multicrustacea</taxon>
        <taxon>Malacostraca</taxon>
        <taxon>Eumalacostraca</taxon>
        <taxon>Peracarida</taxon>
        <taxon>Amphipoda</taxon>
        <taxon>Senticaudata</taxon>
        <taxon>Talitrida</taxon>
        <taxon>Talitroidea</taxon>
        <taxon>Hyalellidae</taxon>
        <taxon>Hyalella</taxon>
    </lineage>
</organism>
<reference evidence="7" key="4">
    <citation type="submission" date="2025-04" db="UniProtKB">
        <authorList>
            <consortium name="RefSeq"/>
        </authorList>
    </citation>
    <scope>IDENTIFICATION</scope>
    <source>
        <tissue evidence="7">Whole organism</tissue>
    </source>
</reference>
<reference evidence="5" key="2">
    <citation type="journal article" date="2018" name="Environ. Sci. Technol.">
        <title>The Toxicogenome of Hyalella azteca: A Model for Sediment Ecotoxicology and Evolutionary Toxicology.</title>
        <authorList>
            <person name="Poynton H.C."/>
            <person name="Hasenbein S."/>
            <person name="Benoit J.B."/>
            <person name="Sepulveda M.S."/>
            <person name="Poelchau M.F."/>
            <person name="Hughes D.S.T."/>
            <person name="Murali S.C."/>
            <person name="Chen S."/>
            <person name="Glastad K.M."/>
            <person name="Goodisman M.A.D."/>
            <person name="Werren J.H."/>
            <person name="Vineis J.H."/>
            <person name="Bowen J.L."/>
            <person name="Friedrich M."/>
            <person name="Jones J."/>
            <person name="Robertson H.M."/>
            <person name="Feyereisen R."/>
            <person name="Mechler-Hickson A."/>
            <person name="Mathers N."/>
            <person name="Lee C.E."/>
            <person name="Colbourne J.K."/>
            <person name="Biales A."/>
            <person name="Johnston J.S."/>
            <person name="Wellborn G.A."/>
            <person name="Rosendale A.J."/>
            <person name="Cridge A.G."/>
            <person name="Munoz-Torres M.C."/>
            <person name="Bain P.A."/>
            <person name="Manny A.R."/>
            <person name="Major K.M."/>
            <person name="Lambert F.N."/>
            <person name="Vulpe C.D."/>
            <person name="Tuck P."/>
            <person name="Blalock B.J."/>
            <person name="Lin Y.Y."/>
            <person name="Smith M.E."/>
            <person name="Ochoa-Acuna H."/>
            <person name="Chen M.M."/>
            <person name="Childers C.P."/>
            <person name="Qu J."/>
            <person name="Dugan S."/>
            <person name="Lee S.L."/>
            <person name="Chao H."/>
            <person name="Dinh H."/>
            <person name="Han Y."/>
            <person name="Doddapaneni H."/>
            <person name="Worley K.C."/>
            <person name="Muzny D.M."/>
            <person name="Gibbs R.A."/>
            <person name="Richards S."/>
        </authorList>
    </citation>
    <scope>NUCLEOTIDE SEQUENCE</scope>
    <source>
        <strain evidence="5">HAZT.00-mixed</strain>
        <tissue evidence="5">Whole organism</tissue>
    </source>
</reference>
<dbReference type="Pfam" id="PF03765">
    <property type="entry name" value="CRAL_TRIO_N"/>
    <property type="match status" value="1"/>
</dbReference>
<dbReference type="SUPFAM" id="SSF101576">
    <property type="entry name" value="Supernatant protein factor (SPF), C-terminal domain"/>
    <property type="match status" value="1"/>
</dbReference>
<sequence length="774" mass="86814">MRFPSCDLIPIMAGTDIIKDEELEGGAIQVISRRCRLHAEVPYLLKKIMGVEFLFFVQTNTLNRRERVLEIEAYNESFSSRVIINETCKYSVHPENPEWTCFEQTAKLDVKSFFGFESTVEKLAMKQYSQNISKGKEIIQHFLDVLEKEGVTSVPRWQPPEGSVADGAGTPEGDDEEDESDDDFVDADDAASQDTVEEQGKRLESLSVETIPECDTDEAVKHNKEGRDSIKKHRKDSLGSTHGSRKERKKKDSVDSDGGFKDKREESDDKTKGAVKKASFSHDESLSIDDGRDKLDSDYIAACLGDLTPLQESRLVQLKKWVSKLQKGKAPSDATLLRFLRARDFHLEKSREMLSQSLLWRKRNQVDKIISDYQPSSVLTQYFPGGWHYSDKEGRPLFLLRLGHMDVKGLVKSVGEEGLLRHTLAICEEGLRLTEEATAEYGHPITTWTLLVDLEGLNMRHLWRPGIKTLLTIIELVENNYPETMSQVLIVRAPRVFPILWTLVSTFIDEHTRSKFLFYGGNDYQEAGGLVDYMSEDHIPEFLNGKCATSVGEGGLVPKCLYLPGEEIEAGGRQHLQLSDHSIYRSVSLSRAQVHEVLLLIKEPGAVICWDFDIMKSDVTFTVMRTKTPVANRAAANVETNSAADAAATKIAMASSESEKTSVIDKTWKEGCDYFVEEPHLLCRDGESIQGSHVTRSSGTYILQWKYQEATGHGSPLDILDNITAPKAQIMYYFETLKSADYKGSMSSLQSCQSGFSSLSSNTNKSVSSSCPSR</sequence>
<reference evidence="5" key="3">
    <citation type="submission" date="2019-06" db="EMBL/GenBank/DDBJ databases">
        <authorList>
            <person name="Poynton C."/>
            <person name="Hasenbein S."/>
            <person name="Benoit J.B."/>
            <person name="Sepulveda M.S."/>
            <person name="Poelchau M.F."/>
            <person name="Murali S.C."/>
            <person name="Chen S."/>
            <person name="Glastad K.M."/>
            <person name="Werren J.H."/>
            <person name="Vineis J.H."/>
            <person name="Bowen J.L."/>
            <person name="Friedrich M."/>
            <person name="Jones J."/>
            <person name="Robertson H.M."/>
            <person name="Feyereisen R."/>
            <person name="Mechler-Hickson A."/>
            <person name="Mathers N."/>
            <person name="Lee C.E."/>
            <person name="Colbourne J.K."/>
            <person name="Biales A."/>
            <person name="Johnston J.S."/>
            <person name="Wellborn G.A."/>
            <person name="Rosendale A.J."/>
            <person name="Cridge A.G."/>
            <person name="Munoz-Torres M.C."/>
            <person name="Bain P.A."/>
            <person name="Manny A.R."/>
            <person name="Major K.M."/>
            <person name="Lambert F.N."/>
            <person name="Vulpe C.D."/>
            <person name="Tuck P."/>
            <person name="Blalock B.J."/>
            <person name="Lin Y.-Y."/>
            <person name="Smith M.E."/>
            <person name="Ochoa-Acuna H."/>
            <person name="Chen M.-J.M."/>
            <person name="Childers C.P."/>
            <person name="Qu J."/>
            <person name="Dugan S."/>
            <person name="Lee S.L."/>
            <person name="Chao H."/>
            <person name="Dinh H."/>
            <person name="Han Y."/>
            <person name="Doddapaneni H."/>
            <person name="Worley K.C."/>
            <person name="Muzny D.M."/>
            <person name="Gibbs R.A."/>
            <person name="Richards S."/>
        </authorList>
    </citation>
    <scope>NUCLEOTIDE SEQUENCE</scope>
    <source>
        <strain evidence="5">HAZT.00-mixed</strain>
        <tissue evidence="5">Whole organism</tissue>
    </source>
</reference>
<accession>A0A8B7N237</accession>
<dbReference type="PANTHER" id="PTHR23324">
    <property type="entry name" value="SEC14 RELATED PROTEIN"/>
    <property type="match status" value="1"/>
</dbReference>
<evidence type="ECO:0000259" key="2">
    <source>
        <dbReference type="PROSITE" id="PS50191"/>
    </source>
</evidence>
<dbReference type="SMART" id="SM00516">
    <property type="entry name" value="SEC14"/>
    <property type="match status" value="1"/>
</dbReference>
<dbReference type="InterPro" id="IPR036865">
    <property type="entry name" value="CRAL-TRIO_dom_sf"/>
</dbReference>
<dbReference type="InterPro" id="IPR051064">
    <property type="entry name" value="SEC14/CRAL-TRIO_domain"/>
</dbReference>
<dbReference type="CDD" id="cd00170">
    <property type="entry name" value="SEC14"/>
    <property type="match status" value="1"/>
</dbReference>
<dbReference type="SUPFAM" id="SSF46938">
    <property type="entry name" value="CRAL/TRIO N-terminal domain"/>
    <property type="match status" value="1"/>
</dbReference>